<evidence type="ECO:0000313" key="3">
    <source>
        <dbReference type="WBParaSite" id="MhA1_Contig1095.frz3.gene2"/>
    </source>
</evidence>
<name>A0A1I8AYY2_MELHA</name>
<feature type="signal peptide" evidence="1">
    <location>
        <begin position="1"/>
        <end position="35"/>
    </location>
</feature>
<proteinExistence type="predicted"/>
<sequence length="114" mass="12382">MELDTGPWTRKSSTLCSLLLLLTIAAFAVPGQVNSEEVGLGKHTKTGKQVELSSKMEKANETNFNSDDYKKRFPNACDVKIHNGTITTTTAQDALWTCSASTRTITTASSSRPE</sequence>
<evidence type="ECO:0000313" key="2">
    <source>
        <dbReference type="Proteomes" id="UP000095281"/>
    </source>
</evidence>
<dbReference type="Proteomes" id="UP000095281">
    <property type="component" value="Unplaced"/>
</dbReference>
<reference evidence="3" key="1">
    <citation type="submission" date="2016-11" db="UniProtKB">
        <authorList>
            <consortium name="WormBaseParasite"/>
        </authorList>
    </citation>
    <scope>IDENTIFICATION</scope>
</reference>
<protein>
    <submittedName>
        <fullName evidence="3">Lipocalin</fullName>
    </submittedName>
</protein>
<keyword evidence="2" id="KW-1185">Reference proteome</keyword>
<feature type="chain" id="PRO_5009315269" evidence="1">
    <location>
        <begin position="36"/>
        <end position="114"/>
    </location>
</feature>
<dbReference type="AlphaFoldDB" id="A0A1I8AYY2"/>
<keyword evidence="1" id="KW-0732">Signal</keyword>
<evidence type="ECO:0000256" key="1">
    <source>
        <dbReference type="SAM" id="SignalP"/>
    </source>
</evidence>
<accession>A0A1I8AYY2</accession>
<dbReference type="WBParaSite" id="MhA1_Contig1095.frz3.gene2">
    <property type="protein sequence ID" value="MhA1_Contig1095.frz3.gene2"/>
    <property type="gene ID" value="MhA1_Contig1095.frz3.gene2"/>
</dbReference>
<organism evidence="2 3">
    <name type="scientific">Meloidogyne hapla</name>
    <name type="common">Root-knot nematode worm</name>
    <dbReference type="NCBI Taxonomy" id="6305"/>
    <lineage>
        <taxon>Eukaryota</taxon>
        <taxon>Metazoa</taxon>
        <taxon>Ecdysozoa</taxon>
        <taxon>Nematoda</taxon>
        <taxon>Chromadorea</taxon>
        <taxon>Rhabditida</taxon>
        <taxon>Tylenchina</taxon>
        <taxon>Tylenchomorpha</taxon>
        <taxon>Tylenchoidea</taxon>
        <taxon>Meloidogynidae</taxon>
        <taxon>Meloidogyninae</taxon>
        <taxon>Meloidogyne</taxon>
    </lineage>
</organism>